<feature type="compositionally biased region" description="Polar residues" evidence="1">
    <location>
        <begin position="182"/>
        <end position="194"/>
    </location>
</feature>
<gene>
    <name evidence="3" type="ORF">OSJNBa0027N13.105</name>
    <name evidence="2" type="ORF">OSJNBa0075N02.148</name>
</gene>
<dbReference type="EMBL" id="AP005641">
    <property type="protein sequence ID" value="BAD31607.1"/>
    <property type="molecule type" value="Genomic_DNA"/>
</dbReference>
<reference evidence="4" key="4">
    <citation type="journal article" date="2008" name="Nucleic Acids Res.">
        <title>The rice annotation project database (RAP-DB): 2008 update.</title>
        <authorList>
            <consortium name="The rice annotation project (RAP)"/>
        </authorList>
    </citation>
    <scope>GENOME REANNOTATION</scope>
    <source>
        <strain evidence="4">cv. Nipponbare</strain>
    </source>
</reference>
<evidence type="ECO:0000313" key="4">
    <source>
        <dbReference type="Proteomes" id="UP000000763"/>
    </source>
</evidence>
<evidence type="ECO:0000313" key="3">
    <source>
        <dbReference type="EMBL" id="BAD31607.1"/>
    </source>
</evidence>
<protein>
    <recommendedName>
        <fullName evidence="5">Epstein-Barr virus EBNA-1-like protein</fullName>
    </recommendedName>
</protein>
<organism evidence="2 4">
    <name type="scientific">Oryza sativa subsp. japonica</name>
    <name type="common">Rice</name>
    <dbReference type="NCBI Taxonomy" id="39947"/>
    <lineage>
        <taxon>Eukaryota</taxon>
        <taxon>Viridiplantae</taxon>
        <taxon>Streptophyta</taxon>
        <taxon>Embryophyta</taxon>
        <taxon>Tracheophyta</taxon>
        <taxon>Spermatophyta</taxon>
        <taxon>Magnoliopsida</taxon>
        <taxon>Liliopsida</taxon>
        <taxon>Poales</taxon>
        <taxon>Poaceae</taxon>
        <taxon>BOP clade</taxon>
        <taxon>Oryzoideae</taxon>
        <taxon>Oryzeae</taxon>
        <taxon>Oryzinae</taxon>
        <taxon>Oryza</taxon>
        <taxon>Oryza sativa</taxon>
    </lineage>
</organism>
<name>Q84NR9_ORYSJ</name>
<feature type="region of interest" description="Disordered" evidence="1">
    <location>
        <begin position="1"/>
        <end position="34"/>
    </location>
</feature>
<accession>Q84NR9</accession>
<feature type="region of interest" description="Disordered" evidence="1">
    <location>
        <begin position="152"/>
        <end position="194"/>
    </location>
</feature>
<evidence type="ECO:0008006" key="5">
    <source>
        <dbReference type="Google" id="ProtNLM"/>
    </source>
</evidence>
<reference evidence="2" key="2">
    <citation type="submission" date="2002-09" db="EMBL/GenBank/DDBJ databases">
        <title>Oryza sativa nipponbare(GA3) genomic DNA, chromosome 7, BAC clone:OSJNBa0075N02.</title>
        <authorList>
            <person name="Sasaki T."/>
            <person name="Matsumoto T."/>
            <person name="Katayose Y."/>
        </authorList>
    </citation>
    <scope>NUCLEOTIDE SEQUENCE</scope>
</reference>
<reference evidence="3" key="1">
    <citation type="submission" date="2002-08" db="EMBL/GenBank/DDBJ databases">
        <title>Oryza sativa nipponbare(GA3) genomic DNA, chromosome 7, BAC clone:OSJNBa0027N13.</title>
        <authorList>
            <person name="Sasaki T."/>
            <person name="Matsumoto T."/>
            <person name="Katayose Y."/>
        </authorList>
    </citation>
    <scope>NUCLEOTIDE SEQUENCE</scope>
</reference>
<dbReference type="AlphaFoldDB" id="Q84NR9"/>
<proteinExistence type="predicted"/>
<sequence length="194" mass="20583">MGRPAQGGPRRARAGGRRERAGGPGSPRAVPSGTRLTVTRFTVRSEHAAYARGRGRDAVHARGSRWKGCGGPTRSLTARGGTRAREGLTGVGPTRFRPSWRRRGAYVAATWAGGRKTKAPAANGRRAAAVSPGRLATMRGDGAYTGMTRKNERERANGLDSPEGVRRRRISAAVTGGEQKGKTATRSRGANSRR</sequence>
<dbReference type="Proteomes" id="UP000000763">
    <property type="component" value="Chromosome 7"/>
</dbReference>
<evidence type="ECO:0000313" key="2">
    <source>
        <dbReference type="EMBL" id="BAC65414.1"/>
    </source>
</evidence>
<reference evidence="4" key="3">
    <citation type="journal article" date="2005" name="Nature">
        <title>The map-based sequence of the rice genome.</title>
        <authorList>
            <consortium name="International rice genome sequencing project (IRGSP)"/>
            <person name="Matsumoto T."/>
            <person name="Wu J."/>
            <person name="Kanamori H."/>
            <person name="Katayose Y."/>
            <person name="Fujisawa M."/>
            <person name="Namiki N."/>
            <person name="Mizuno H."/>
            <person name="Yamamoto K."/>
            <person name="Antonio B.A."/>
            <person name="Baba T."/>
            <person name="Sakata K."/>
            <person name="Nagamura Y."/>
            <person name="Aoki H."/>
            <person name="Arikawa K."/>
            <person name="Arita K."/>
            <person name="Bito T."/>
            <person name="Chiden Y."/>
            <person name="Fujitsuka N."/>
            <person name="Fukunaka R."/>
            <person name="Hamada M."/>
            <person name="Harada C."/>
            <person name="Hayashi A."/>
            <person name="Hijishita S."/>
            <person name="Honda M."/>
            <person name="Hosokawa S."/>
            <person name="Ichikawa Y."/>
            <person name="Idonuma A."/>
            <person name="Iijima M."/>
            <person name="Ikeda M."/>
            <person name="Ikeno M."/>
            <person name="Ito K."/>
            <person name="Ito S."/>
            <person name="Ito T."/>
            <person name="Ito Y."/>
            <person name="Ito Y."/>
            <person name="Iwabuchi A."/>
            <person name="Kamiya K."/>
            <person name="Karasawa W."/>
            <person name="Kurita K."/>
            <person name="Katagiri S."/>
            <person name="Kikuta A."/>
            <person name="Kobayashi H."/>
            <person name="Kobayashi N."/>
            <person name="Machita K."/>
            <person name="Maehara T."/>
            <person name="Masukawa M."/>
            <person name="Mizubayashi T."/>
            <person name="Mukai Y."/>
            <person name="Nagasaki H."/>
            <person name="Nagata Y."/>
            <person name="Naito S."/>
            <person name="Nakashima M."/>
            <person name="Nakama Y."/>
            <person name="Nakamichi Y."/>
            <person name="Nakamura M."/>
            <person name="Meguro A."/>
            <person name="Negishi M."/>
            <person name="Ohta I."/>
            <person name="Ohta T."/>
            <person name="Okamoto M."/>
            <person name="Ono N."/>
            <person name="Saji S."/>
            <person name="Sakaguchi M."/>
            <person name="Sakai K."/>
            <person name="Shibata M."/>
            <person name="Shimokawa T."/>
            <person name="Song J."/>
            <person name="Takazaki Y."/>
            <person name="Terasawa K."/>
            <person name="Tsugane M."/>
            <person name="Tsuji K."/>
            <person name="Ueda S."/>
            <person name="Waki K."/>
            <person name="Yamagata H."/>
            <person name="Yamamoto M."/>
            <person name="Yamamoto S."/>
            <person name="Yamane H."/>
            <person name="Yoshiki S."/>
            <person name="Yoshihara R."/>
            <person name="Yukawa K."/>
            <person name="Zhong H."/>
            <person name="Yano M."/>
            <person name="Yuan Q."/>
            <person name="Ouyang S."/>
            <person name="Liu J."/>
            <person name="Jones K.M."/>
            <person name="Gansberger K."/>
            <person name="Moffat K."/>
            <person name="Hill J."/>
            <person name="Bera J."/>
            <person name="Fadrosh D."/>
            <person name="Jin S."/>
            <person name="Johri S."/>
            <person name="Kim M."/>
            <person name="Overton L."/>
            <person name="Reardon M."/>
            <person name="Tsitrin T."/>
            <person name="Vuong H."/>
            <person name="Weaver B."/>
            <person name="Ciecko A."/>
            <person name="Tallon L."/>
            <person name="Jackson J."/>
            <person name="Pai G."/>
            <person name="Aken S.V."/>
            <person name="Utterback T."/>
            <person name="Reidmuller S."/>
            <person name="Feldblyum T."/>
            <person name="Hsiao J."/>
            <person name="Zismann V."/>
            <person name="Iobst S."/>
            <person name="de Vazeille A.R."/>
            <person name="Buell C.R."/>
            <person name="Ying K."/>
            <person name="Li Y."/>
            <person name="Lu T."/>
            <person name="Huang Y."/>
            <person name="Zhao Q."/>
            <person name="Feng Q."/>
            <person name="Zhang L."/>
            <person name="Zhu J."/>
            <person name="Weng Q."/>
            <person name="Mu J."/>
            <person name="Lu Y."/>
            <person name="Fan D."/>
            <person name="Liu Y."/>
            <person name="Guan J."/>
            <person name="Zhang Y."/>
            <person name="Yu S."/>
            <person name="Liu X."/>
            <person name="Zhang Y."/>
            <person name="Hong G."/>
            <person name="Han B."/>
            <person name="Choisne N."/>
            <person name="Demange N."/>
            <person name="Orjeda G."/>
            <person name="Samain S."/>
            <person name="Cattolico L."/>
            <person name="Pelletier E."/>
            <person name="Couloux A."/>
            <person name="Segurens B."/>
            <person name="Wincker P."/>
            <person name="D'Hont A."/>
            <person name="Scarpelli C."/>
            <person name="Weissenbach J."/>
            <person name="Salanoubat M."/>
            <person name="Quetier F."/>
            <person name="Yu Y."/>
            <person name="Kim H.R."/>
            <person name="Rambo T."/>
            <person name="Currie J."/>
            <person name="Collura K."/>
            <person name="Luo M."/>
            <person name="Yang T."/>
            <person name="Ammiraju J.S.S."/>
            <person name="Engler F."/>
            <person name="Soderlund C."/>
            <person name="Wing R.A."/>
            <person name="Palmer L.E."/>
            <person name="de la Bastide M."/>
            <person name="Spiegel L."/>
            <person name="Nascimento L."/>
            <person name="Zutavern T."/>
            <person name="O'Shaughnessy A."/>
            <person name="Dike S."/>
            <person name="Dedhia N."/>
            <person name="Preston R."/>
            <person name="Balija V."/>
            <person name="McCombie W.R."/>
            <person name="Chow T."/>
            <person name="Chen H."/>
            <person name="Chung M."/>
            <person name="Chen C."/>
            <person name="Shaw J."/>
            <person name="Wu H."/>
            <person name="Hsiao K."/>
            <person name="Chao Y."/>
            <person name="Chu M."/>
            <person name="Cheng C."/>
            <person name="Hour A."/>
            <person name="Lee P."/>
            <person name="Lin S."/>
            <person name="Lin Y."/>
            <person name="Liou J."/>
            <person name="Liu S."/>
            <person name="Hsing Y."/>
            <person name="Raghuvanshi S."/>
            <person name="Mohanty A."/>
            <person name="Bharti A.K."/>
            <person name="Gaur A."/>
            <person name="Gupta V."/>
            <person name="Kumar D."/>
            <person name="Ravi V."/>
            <person name="Vij S."/>
            <person name="Kapur A."/>
            <person name="Khurana P."/>
            <person name="Khurana P."/>
            <person name="Khurana J.P."/>
            <person name="Tyagi A.K."/>
            <person name="Gaikwad K."/>
            <person name="Singh A."/>
            <person name="Dalal V."/>
            <person name="Srivastava S."/>
            <person name="Dixit A."/>
            <person name="Pal A.K."/>
            <person name="Ghazi I.A."/>
            <person name="Yadav M."/>
            <person name="Pandit A."/>
            <person name="Bhargava A."/>
            <person name="Sureshbabu K."/>
            <person name="Batra K."/>
            <person name="Sharma T.R."/>
            <person name="Mohapatra T."/>
            <person name="Singh N.K."/>
            <person name="Messing J."/>
            <person name="Nelson A.B."/>
            <person name="Fuks G."/>
            <person name="Kavchok S."/>
            <person name="Keizer G."/>
            <person name="Linton E."/>
            <person name="Llaca V."/>
            <person name="Song R."/>
            <person name="Tanyolac B."/>
            <person name="Young S."/>
            <person name="Ho-Il K."/>
            <person name="Hahn J.H."/>
            <person name="Sangsakoo G."/>
            <person name="Vanavichit A."/>
            <person name="de Mattos Luiz.A.T."/>
            <person name="Zimmer P.D."/>
            <person name="Malone G."/>
            <person name="Dellagostin O."/>
            <person name="de Oliveira A.C."/>
            <person name="Bevan M."/>
            <person name="Bancroft I."/>
            <person name="Minx P."/>
            <person name="Cordum H."/>
            <person name="Wilson R."/>
            <person name="Cheng Z."/>
            <person name="Jin W."/>
            <person name="Jiang J."/>
            <person name="Leong S.A."/>
            <person name="Iwama H."/>
            <person name="Gojobori T."/>
            <person name="Itoh T."/>
            <person name="Niimura Y."/>
            <person name="Fujii Y."/>
            <person name="Habara T."/>
            <person name="Sakai H."/>
            <person name="Sato Y."/>
            <person name="Wilson G."/>
            <person name="Kumar K."/>
            <person name="McCouch S."/>
            <person name="Juretic N."/>
            <person name="Hoen D."/>
            <person name="Wright S."/>
            <person name="Bruskiewich R."/>
            <person name="Bureau T."/>
            <person name="Miyao A."/>
            <person name="Hirochika H."/>
            <person name="Nishikawa T."/>
            <person name="Kadowaki K."/>
            <person name="Sugiura M."/>
            <person name="Burr B."/>
            <person name="Sasaki T."/>
        </authorList>
    </citation>
    <scope>NUCLEOTIDE SEQUENCE [LARGE SCALE GENOMIC DNA]</scope>
    <source>
        <strain evidence="4">cv. Nipponbare</strain>
    </source>
</reference>
<evidence type="ECO:0000256" key="1">
    <source>
        <dbReference type="SAM" id="MobiDB-lite"/>
    </source>
</evidence>
<dbReference type="EMBL" id="AP005752">
    <property type="protein sequence ID" value="BAC65414.1"/>
    <property type="molecule type" value="Genomic_DNA"/>
</dbReference>